<evidence type="ECO:0000313" key="3">
    <source>
        <dbReference type="EMBL" id="MBW72164.1"/>
    </source>
</evidence>
<protein>
    <submittedName>
        <fullName evidence="3">Putative secreted protein</fullName>
    </submittedName>
</protein>
<keyword evidence="2" id="KW-0732">Signal</keyword>
<reference evidence="3" key="1">
    <citation type="submission" date="2018-01" db="EMBL/GenBank/DDBJ databases">
        <title>An insight into the sialome of Amazonian anophelines.</title>
        <authorList>
            <person name="Ribeiro J.M."/>
            <person name="Scarpassa V."/>
            <person name="Calvo E."/>
        </authorList>
    </citation>
    <scope>NUCLEOTIDE SEQUENCE</scope>
</reference>
<dbReference type="EMBL" id="GGFL01007986">
    <property type="protein sequence ID" value="MBW72164.1"/>
    <property type="molecule type" value="Transcribed_RNA"/>
</dbReference>
<feature type="region of interest" description="Disordered" evidence="1">
    <location>
        <begin position="146"/>
        <end position="182"/>
    </location>
</feature>
<accession>A0A2M4D3K3</accession>
<evidence type="ECO:0000256" key="1">
    <source>
        <dbReference type="SAM" id="MobiDB-lite"/>
    </source>
</evidence>
<name>A0A2M4D3K3_ANODA</name>
<proteinExistence type="predicted"/>
<sequence length="182" mass="18602">MFTASTLFTAAAQCRAVLPLLSAALMSASAVIRSSTIPSMASRAASISGVVPSCIRAFRLVARLRSRIWNTPIASAATAACSGVRPVLSWLFASAPASSNRLAASARAYRAARCSDVSPVLSIVAFSSAPCATSSEMIWAAESSVESISSPESSPPPPRTAATISGVIPQGPRTSTSRTSPS</sequence>
<feature type="compositionally biased region" description="Low complexity" evidence="1">
    <location>
        <begin position="172"/>
        <end position="182"/>
    </location>
</feature>
<dbReference type="AlphaFoldDB" id="A0A2M4D3K3"/>
<organism evidence="3">
    <name type="scientific">Anopheles darlingi</name>
    <name type="common">Mosquito</name>
    <dbReference type="NCBI Taxonomy" id="43151"/>
    <lineage>
        <taxon>Eukaryota</taxon>
        <taxon>Metazoa</taxon>
        <taxon>Ecdysozoa</taxon>
        <taxon>Arthropoda</taxon>
        <taxon>Hexapoda</taxon>
        <taxon>Insecta</taxon>
        <taxon>Pterygota</taxon>
        <taxon>Neoptera</taxon>
        <taxon>Endopterygota</taxon>
        <taxon>Diptera</taxon>
        <taxon>Nematocera</taxon>
        <taxon>Culicoidea</taxon>
        <taxon>Culicidae</taxon>
        <taxon>Anophelinae</taxon>
        <taxon>Anopheles</taxon>
    </lineage>
</organism>
<feature type="chain" id="PRO_5014895504" evidence="2">
    <location>
        <begin position="17"/>
        <end position="182"/>
    </location>
</feature>
<feature type="signal peptide" evidence="2">
    <location>
        <begin position="1"/>
        <end position="16"/>
    </location>
</feature>
<evidence type="ECO:0000256" key="2">
    <source>
        <dbReference type="SAM" id="SignalP"/>
    </source>
</evidence>